<keyword evidence="2" id="KW-1185">Reference proteome</keyword>
<name>A0A4Y2W086_ARAVE</name>
<gene>
    <name evidence="1" type="ORF">AVEN_125984_1</name>
</gene>
<reference evidence="1 2" key="1">
    <citation type="journal article" date="2019" name="Sci. Rep.">
        <title>Orb-weaving spider Araneus ventricosus genome elucidates the spidroin gene catalogue.</title>
        <authorList>
            <person name="Kono N."/>
            <person name="Nakamura H."/>
            <person name="Ohtoshi R."/>
            <person name="Moran D.A.P."/>
            <person name="Shinohara A."/>
            <person name="Yoshida Y."/>
            <person name="Fujiwara M."/>
            <person name="Mori M."/>
            <person name="Tomita M."/>
            <person name="Arakawa K."/>
        </authorList>
    </citation>
    <scope>NUCLEOTIDE SEQUENCE [LARGE SCALE GENOMIC DNA]</scope>
</reference>
<protein>
    <submittedName>
        <fullName evidence="1">Uncharacterized protein</fullName>
    </submittedName>
</protein>
<dbReference type="EMBL" id="BGPR01054014">
    <property type="protein sequence ID" value="GBO30799.1"/>
    <property type="molecule type" value="Genomic_DNA"/>
</dbReference>
<evidence type="ECO:0000313" key="2">
    <source>
        <dbReference type="Proteomes" id="UP000499080"/>
    </source>
</evidence>
<dbReference type="AlphaFoldDB" id="A0A4Y2W086"/>
<dbReference type="Proteomes" id="UP000499080">
    <property type="component" value="Unassembled WGS sequence"/>
</dbReference>
<feature type="non-terminal residue" evidence="1">
    <location>
        <position position="1"/>
    </location>
</feature>
<comment type="caution">
    <text evidence="1">The sequence shown here is derived from an EMBL/GenBank/DDBJ whole genome shotgun (WGS) entry which is preliminary data.</text>
</comment>
<accession>A0A4Y2W086</accession>
<evidence type="ECO:0000313" key="1">
    <source>
        <dbReference type="EMBL" id="GBO30799.1"/>
    </source>
</evidence>
<proteinExistence type="predicted"/>
<sequence>SFKNVTLFLSRKQQGKLPSTLKSKRQWLSSGTSSAYPVFYSFLWVC</sequence>
<organism evidence="1 2">
    <name type="scientific">Araneus ventricosus</name>
    <name type="common">Orbweaver spider</name>
    <name type="synonym">Epeira ventricosa</name>
    <dbReference type="NCBI Taxonomy" id="182803"/>
    <lineage>
        <taxon>Eukaryota</taxon>
        <taxon>Metazoa</taxon>
        <taxon>Ecdysozoa</taxon>
        <taxon>Arthropoda</taxon>
        <taxon>Chelicerata</taxon>
        <taxon>Arachnida</taxon>
        <taxon>Araneae</taxon>
        <taxon>Araneomorphae</taxon>
        <taxon>Entelegynae</taxon>
        <taxon>Araneoidea</taxon>
        <taxon>Araneidae</taxon>
        <taxon>Araneus</taxon>
    </lineage>
</organism>